<comment type="pathway">
    <text evidence="1">Porphyrin-containing compound metabolism; siroheme biosynthesis; sirohydrochlorin from precorrin-2: step 1/1.</text>
</comment>
<dbReference type="GO" id="GO:0043115">
    <property type="term" value="F:precorrin-2 dehydrogenase activity"/>
    <property type="evidence" value="ECO:0007669"/>
    <property type="project" value="UniProtKB-EC"/>
</dbReference>
<dbReference type="Gene3D" id="3.40.50.720">
    <property type="entry name" value="NAD(P)-binding Rossmann-like Domain"/>
    <property type="match status" value="1"/>
</dbReference>
<evidence type="ECO:0000256" key="6">
    <source>
        <dbReference type="ARBA" id="ARBA00047561"/>
    </source>
</evidence>
<keyword evidence="8" id="KW-1185">Reference proteome</keyword>
<evidence type="ECO:0000313" key="8">
    <source>
        <dbReference type="Proteomes" id="UP000295221"/>
    </source>
</evidence>
<dbReference type="InterPro" id="IPR036291">
    <property type="entry name" value="NAD(P)-bd_dom_sf"/>
</dbReference>
<protein>
    <recommendedName>
        <fullName evidence="2">precorrin-2 dehydrogenase</fullName>
        <ecNumber evidence="2">1.3.1.76</ecNumber>
    </recommendedName>
</protein>
<accession>A0A4R2GFQ8</accession>
<dbReference type="EMBL" id="SLWK01000010">
    <property type="protein sequence ID" value="TCO07040.1"/>
    <property type="molecule type" value="Genomic_DNA"/>
</dbReference>
<name>A0A4R2GFQ8_9BACT</name>
<gene>
    <name evidence="7" type="ORF">EV194_11039</name>
</gene>
<dbReference type="InterPro" id="IPR006367">
    <property type="entry name" value="Sirohaem_synthase_N"/>
</dbReference>
<dbReference type="InterPro" id="IPR028161">
    <property type="entry name" value="Met8-like"/>
</dbReference>
<evidence type="ECO:0000313" key="7">
    <source>
        <dbReference type="EMBL" id="TCO07040.1"/>
    </source>
</evidence>
<dbReference type="Proteomes" id="UP000295221">
    <property type="component" value="Unassembled WGS sequence"/>
</dbReference>
<dbReference type="RefSeq" id="WP_132434381.1">
    <property type="nucleotide sequence ID" value="NZ_SLWK01000010.1"/>
</dbReference>
<keyword evidence="5" id="KW-0627">Porphyrin biosynthesis</keyword>
<sequence length="160" mass="18101">MKYLPININLTNTEILIVGGGNVALHKVEGLERFTQNIRVVSPELHAGLKEREWIKWEQKNYDCEDLKDAFLVFAATNHRQVNEQVRNDAQKHRCLVNVVDNPSIGDFISPAIYSEGDMIVAVSSGGKNVHAAVKWRNDIRDLAERGLIKWIPGNKDKTL</sequence>
<evidence type="ECO:0000256" key="1">
    <source>
        <dbReference type="ARBA" id="ARBA00005010"/>
    </source>
</evidence>
<evidence type="ECO:0000256" key="5">
    <source>
        <dbReference type="ARBA" id="ARBA00023244"/>
    </source>
</evidence>
<dbReference type="NCBIfam" id="TIGR01470">
    <property type="entry name" value="cysG_Nterm"/>
    <property type="match status" value="1"/>
</dbReference>
<dbReference type="SUPFAM" id="SSF51735">
    <property type="entry name" value="NAD(P)-binding Rossmann-fold domains"/>
    <property type="match status" value="1"/>
</dbReference>
<evidence type="ECO:0000256" key="2">
    <source>
        <dbReference type="ARBA" id="ARBA00012400"/>
    </source>
</evidence>
<comment type="caution">
    <text evidence="7">The sequence shown here is derived from an EMBL/GenBank/DDBJ whole genome shotgun (WGS) entry which is preliminary data.</text>
</comment>
<dbReference type="GO" id="GO:0019354">
    <property type="term" value="P:siroheme biosynthetic process"/>
    <property type="evidence" value="ECO:0007669"/>
    <property type="project" value="UniProtKB-UniPathway"/>
</dbReference>
<evidence type="ECO:0000256" key="4">
    <source>
        <dbReference type="ARBA" id="ARBA00023027"/>
    </source>
</evidence>
<organism evidence="7 8">
    <name type="scientific">Natronoflexus pectinivorans</name>
    <dbReference type="NCBI Taxonomy" id="682526"/>
    <lineage>
        <taxon>Bacteria</taxon>
        <taxon>Pseudomonadati</taxon>
        <taxon>Bacteroidota</taxon>
        <taxon>Bacteroidia</taxon>
        <taxon>Marinilabiliales</taxon>
        <taxon>Marinilabiliaceae</taxon>
        <taxon>Natronoflexus</taxon>
    </lineage>
</organism>
<dbReference type="EC" id="1.3.1.76" evidence="2"/>
<keyword evidence="4" id="KW-0520">NAD</keyword>
<dbReference type="PANTHER" id="PTHR35330">
    <property type="entry name" value="SIROHEME BIOSYNTHESIS PROTEIN MET8"/>
    <property type="match status" value="1"/>
</dbReference>
<evidence type="ECO:0000256" key="3">
    <source>
        <dbReference type="ARBA" id="ARBA00023002"/>
    </source>
</evidence>
<reference evidence="7 8" key="1">
    <citation type="submission" date="2019-03" db="EMBL/GenBank/DDBJ databases">
        <title>Genomic Encyclopedia of Type Strains, Phase IV (KMG-IV): sequencing the most valuable type-strain genomes for metagenomic binning, comparative biology and taxonomic classification.</title>
        <authorList>
            <person name="Goeker M."/>
        </authorList>
    </citation>
    <scope>NUCLEOTIDE SEQUENCE [LARGE SCALE GENOMIC DNA]</scope>
    <source>
        <strain evidence="7 8">DSM 24179</strain>
    </source>
</reference>
<comment type="catalytic activity">
    <reaction evidence="6">
        <text>precorrin-2 + NAD(+) = sirohydrochlorin + NADH + 2 H(+)</text>
        <dbReference type="Rhea" id="RHEA:15613"/>
        <dbReference type="ChEBI" id="CHEBI:15378"/>
        <dbReference type="ChEBI" id="CHEBI:57540"/>
        <dbReference type="ChEBI" id="CHEBI:57945"/>
        <dbReference type="ChEBI" id="CHEBI:58351"/>
        <dbReference type="ChEBI" id="CHEBI:58827"/>
        <dbReference type="EC" id="1.3.1.76"/>
    </reaction>
</comment>
<dbReference type="UniPathway" id="UPA00262">
    <property type="reaction ID" value="UER00222"/>
</dbReference>
<keyword evidence="3" id="KW-0560">Oxidoreductase</keyword>
<dbReference type="AlphaFoldDB" id="A0A4R2GFQ8"/>
<proteinExistence type="predicted"/>
<dbReference type="Pfam" id="PF13241">
    <property type="entry name" value="NAD_binding_7"/>
    <property type="match status" value="1"/>
</dbReference>
<dbReference type="GO" id="GO:0004325">
    <property type="term" value="F:ferrochelatase activity"/>
    <property type="evidence" value="ECO:0007669"/>
    <property type="project" value="InterPro"/>
</dbReference>
<dbReference type="OrthoDB" id="45564at2"/>
<dbReference type="PANTHER" id="PTHR35330:SF1">
    <property type="entry name" value="SIROHEME BIOSYNTHESIS PROTEIN MET8"/>
    <property type="match status" value="1"/>
</dbReference>